<dbReference type="EMBL" id="JAPQKO010000006">
    <property type="protein sequence ID" value="KAJ5156566.1"/>
    <property type="molecule type" value="Genomic_DNA"/>
</dbReference>
<organism evidence="1 2">
    <name type="scientific">Penicillium capsulatum</name>
    <dbReference type="NCBI Taxonomy" id="69766"/>
    <lineage>
        <taxon>Eukaryota</taxon>
        <taxon>Fungi</taxon>
        <taxon>Dikarya</taxon>
        <taxon>Ascomycota</taxon>
        <taxon>Pezizomycotina</taxon>
        <taxon>Eurotiomycetes</taxon>
        <taxon>Eurotiomycetidae</taxon>
        <taxon>Eurotiales</taxon>
        <taxon>Aspergillaceae</taxon>
        <taxon>Penicillium</taxon>
    </lineage>
</organism>
<sequence length="175" mass="19766">MSTFPHTPRRQSSGLSIEEPEECASVNPHQQCEFSELLDYLRTPIAPLVSCTTGQVGPDFPKNALAYLLLTSTQLDNLARHYHQVWPPTAETHIYPKHITPWLGNPAEASIDLETKRYRFGVFIGLGAYEAVQTDEPAPLLSETETEAQVLEFLEKEWQEALLRARQEEWGFGGK</sequence>
<comment type="caution">
    <text evidence="1">The sequence shown here is derived from an EMBL/GenBank/DDBJ whole genome shotgun (WGS) entry which is preliminary data.</text>
</comment>
<dbReference type="Proteomes" id="UP001146351">
    <property type="component" value="Unassembled WGS sequence"/>
</dbReference>
<proteinExistence type="predicted"/>
<dbReference type="OrthoDB" id="4156665at2759"/>
<evidence type="ECO:0000313" key="1">
    <source>
        <dbReference type="EMBL" id="KAJ5156566.1"/>
    </source>
</evidence>
<dbReference type="AlphaFoldDB" id="A0A9W9LGT2"/>
<keyword evidence="2" id="KW-1185">Reference proteome</keyword>
<name>A0A9W9LGT2_9EURO</name>
<accession>A0A9W9LGT2</accession>
<evidence type="ECO:0000313" key="2">
    <source>
        <dbReference type="Proteomes" id="UP001146351"/>
    </source>
</evidence>
<reference evidence="1" key="1">
    <citation type="submission" date="2022-11" db="EMBL/GenBank/DDBJ databases">
        <authorList>
            <person name="Petersen C."/>
        </authorList>
    </citation>
    <scope>NUCLEOTIDE SEQUENCE</scope>
    <source>
        <strain evidence="1">IBT 21917</strain>
    </source>
</reference>
<gene>
    <name evidence="1" type="ORF">N7492_009369</name>
</gene>
<reference evidence="1" key="2">
    <citation type="journal article" date="2023" name="IMA Fungus">
        <title>Comparative genomic study of the Penicillium genus elucidates a diverse pangenome and 15 lateral gene transfer events.</title>
        <authorList>
            <person name="Petersen C."/>
            <person name="Sorensen T."/>
            <person name="Nielsen M.R."/>
            <person name="Sondergaard T.E."/>
            <person name="Sorensen J.L."/>
            <person name="Fitzpatrick D.A."/>
            <person name="Frisvad J.C."/>
            <person name="Nielsen K.L."/>
        </authorList>
    </citation>
    <scope>NUCLEOTIDE SEQUENCE</scope>
    <source>
        <strain evidence="1">IBT 21917</strain>
    </source>
</reference>
<protein>
    <submittedName>
        <fullName evidence="1">Uncharacterized protein</fullName>
    </submittedName>
</protein>